<evidence type="ECO:0000313" key="15">
    <source>
        <dbReference type="Proteomes" id="UP000070617"/>
    </source>
</evidence>
<dbReference type="NCBIfam" id="TIGR00525">
    <property type="entry name" value="folB"/>
    <property type="match status" value="1"/>
</dbReference>
<comment type="catalytic activity">
    <reaction evidence="1 12">
        <text>7,8-dihydroneopterin = 6-hydroxymethyl-7,8-dihydropterin + glycolaldehyde</text>
        <dbReference type="Rhea" id="RHEA:10540"/>
        <dbReference type="ChEBI" id="CHEBI:17001"/>
        <dbReference type="ChEBI" id="CHEBI:17071"/>
        <dbReference type="ChEBI" id="CHEBI:44841"/>
        <dbReference type="EC" id="4.1.2.25"/>
    </reaction>
</comment>
<dbReference type="GO" id="GO:0005524">
    <property type="term" value="F:ATP binding"/>
    <property type="evidence" value="ECO:0007669"/>
    <property type="project" value="UniProtKB-KW"/>
</dbReference>
<dbReference type="InterPro" id="IPR043133">
    <property type="entry name" value="GTP-CH-I_C/QueF"/>
</dbReference>
<dbReference type="GO" id="GO:0004150">
    <property type="term" value="F:dihydroneopterin aldolase activity"/>
    <property type="evidence" value="ECO:0007669"/>
    <property type="project" value="UniProtKB-UniRule"/>
</dbReference>
<comment type="pathway">
    <text evidence="2 12">Cofactor biosynthesis; tetrahydrofolate biosynthesis; 2-amino-4-hydroxy-6-hydroxymethyl-7,8-dihydropteridine diphosphate from 7,8-dihydroneopterin triphosphate: step 3/4.</text>
</comment>
<dbReference type="GO" id="GO:0046654">
    <property type="term" value="P:tetrahydrofolate biosynthetic process"/>
    <property type="evidence" value="ECO:0007669"/>
    <property type="project" value="UniProtKB-UniRule"/>
</dbReference>
<dbReference type="InterPro" id="IPR000550">
    <property type="entry name" value="Hppk"/>
</dbReference>
<evidence type="ECO:0000256" key="10">
    <source>
        <dbReference type="ARBA" id="ARBA00022909"/>
    </source>
</evidence>
<sequence length="275" mass="31918">MDKIYIEKLEFRAYHGVFPEEKKLGQKFIVSLELELDTREAALSNNLDKTLHYGLISERVENLVLEKSYDLLESLAEKIAETLLLEYPVLQGIKVRVDKPQAPIPLSFQTVAIEIYRSWHRVYLSLGSNLGDKKGNLDRAIEEISSLVHTEVIRKSSFLETEPFGYLEQDTFVNACIEIKTLLTAKEVLKACLGIEEKMGRQRLIKWGPRNIDIDILFYDKEIYDEDDLVVPHPWIEERMFVLEPLCEIAPNYIHPILKKTIFMLKRGIEHETTL</sequence>
<keyword evidence="10 12" id="KW-0289">Folate biosynthesis</keyword>
<feature type="domain" description="7,8-dihydro-6-hydroxymethylpterin-pyrophosphokinase" evidence="13">
    <location>
        <begin position="206"/>
        <end position="217"/>
    </location>
</feature>
<organism evidence="14 15">
    <name type="scientific">Fusobacterium equinum</name>
    <dbReference type="NCBI Taxonomy" id="134605"/>
    <lineage>
        <taxon>Bacteria</taxon>
        <taxon>Fusobacteriati</taxon>
        <taxon>Fusobacteriota</taxon>
        <taxon>Fusobacteriia</taxon>
        <taxon>Fusobacteriales</taxon>
        <taxon>Fusobacteriaceae</taxon>
        <taxon>Fusobacterium</taxon>
    </lineage>
</organism>
<comment type="similarity">
    <text evidence="5">In the N-terminal section; belongs to the DHNA family.</text>
</comment>
<evidence type="ECO:0000256" key="9">
    <source>
        <dbReference type="ARBA" id="ARBA00022840"/>
    </source>
</evidence>
<dbReference type="SMART" id="SM00905">
    <property type="entry name" value="FolB"/>
    <property type="match status" value="1"/>
</dbReference>
<evidence type="ECO:0000256" key="11">
    <source>
        <dbReference type="ARBA" id="ARBA00023239"/>
    </source>
</evidence>
<evidence type="ECO:0000256" key="7">
    <source>
        <dbReference type="ARBA" id="ARBA00022741"/>
    </source>
</evidence>
<evidence type="ECO:0000256" key="12">
    <source>
        <dbReference type="RuleBase" id="RU362079"/>
    </source>
</evidence>
<dbReference type="Gene3D" id="3.30.1130.10">
    <property type="match status" value="1"/>
</dbReference>
<name>A0A133NK75_9FUSO</name>
<evidence type="ECO:0000313" key="14">
    <source>
        <dbReference type="EMBL" id="KXA16683.1"/>
    </source>
</evidence>
<dbReference type="RefSeq" id="WP_060793321.1">
    <property type="nucleotide sequence ID" value="NZ_KQ956513.1"/>
</dbReference>
<dbReference type="SUPFAM" id="SSF55620">
    <property type="entry name" value="Tetrahydrobiopterin biosynthesis enzymes-like"/>
    <property type="match status" value="1"/>
</dbReference>
<keyword evidence="9" id="KW-0067">ATP-binding</keyword>
<dbReference type="Proteomes" id="UP000070617">
    <property type="component" value="Unassembled WGS sequence"/>
</dbReference>
<comment type="caution">
    <text evidence="14">The sequence shown here is derived from an EMBL/GenBank/DDBJ whole genome shotgun (WGS) entry which is preliminary data.</text>
</comment>
<dbReference type="PANTHER" id="PTHR43071">
    <property type="entry name" value="2-AMINO-4-HYDROXY-6-HYDROXYMETHYLDIHYDROPTERIDINE PYROPHOSPHOKINASE"/>
    <property type="match status" value="1"/>
</dbReference>
<evidence type="ECO:0000256" key="1">
    <source>
        <dbReference type="ARBA" id="ARBA00001353"/>
    </source>
</evidence>
<keyword evidence="15" id="KW-1185">Reference proteome</keyword>
<dbReference type="GO" id="GO:0016301">
    <property type="term" value="F:kinase activity"/>
    <property type="evidence" value="ECO:0007669"/>
    <property type="project" value="UniProtKB-KW"/>
</dbReference>
<evidence type="ECO:0000256" key="6">
    <source>
        <dbReference type="ARBA" id="ARBA00022679"/>
    </source>
</evidence>
<dbReference type="CDD" id="cd00483">
    <property type="entry name" value="HPPK"/>
    <property type="match status" value="1"/>
</dbReference>
<dbReference type="Gene3D" id="3.30.70.560">
    <property type="entry name" value="7,8-Dihydro-6-hydroxymethylpterin-pyrophosphokinase HPPK"/>
    <property type="match status" value="1"/>
</dbReference>
<dbReference type="GO" id="GO:0003848">
    <property type="term" value="F:2-amino-4-hydroxy-6-hydroxymethyldihydropteridine diphosphokinase activity"/>
    <property type="evidence" value="ECO:0007669"/>
    <property type="project" value="UniProtKB-EC"/>
</dbReference>
<keyword evidence="11 12" id="KW-0456">Lyase</keyword>
<dbReference type="UniPathway" id="UPA00077">
    <property type="reaction ID" value="UER00154"/>
</dbReference>
<evidence type="ECO:0000256" key="4">
    <source>
        <dbReference type="ARBA" id="ARBA00005708"/>
    </source>
</evidence>
<dbReference type="AlphaFoldDB" id="A0A133NK75"/>
<protein>
    <recommendedName>
        <fullName evidence="12">Bifunctional folate synthesis protein</fullName>
    </recommendedName>
    <domain>
        <recommendedName>
            <fullName evidence="12">Dihydroneopterin aldolase</fullName>
            <shortName evidence="12">DHNA</shortName>
            <ecNumber evidence="12">4.1.2.25</ecNumber>
        </recommendedName>
        <alternativeName>
            <fullName evidence="12">7,8-dihydroneopterin aldolase</fullName>
        </alternativeName>
    </domain>
    <domain>
        <recommendedName>
            <fullName evidence="12">2-amino-4-hydroxy-6-hydroxymethyldihydropteridine pyrophosphokinase</fullName>
            <ecNumber evidence="12">2.7.6.3</ecNumber>
        </recommendedName>
        <alternativeName>
            <fullName evidence="12">6-hydroxymethyl-7,8-dihydropterin pyrophosphokinase</fullName>
            <shortName evidence="12">PPPK</shortName>
        </alternativeName>
        <alternativeName>
            <fullName evidence="12">7,8-dihydro-6-hydroxymethylpterin pyrophosphokinase</fullName>
            <shortName evidence="12">HPPK</shortName>
        </alternativeName>
    </domain>
</protein>
<comment type="pathway">
    <text evidence="3">Cofactor biosynthesis; tetrahydrofolate biosynthesis; 2-amino-4-hydroxy-6-hydroxymethyl-7,8-dihydropteridine diphosphate from 7,8-dihydroneopterin triphosphate: step 4/4.</text>
</comment>
<dbReference type="Pfam" id="PF01288">
    <property type="entry name" value="HPPK"/>
    <property type="match status" value="1"/>
</dbReference>
<dbReference type="EC" id="4.1.2.25" evidence="12"/>
<dbReference type="STRING" id="134605.HMPREF3206_00235"/>
<keyword evidence="8 14" id="KW-0418">Kinase</keyword>
<reference evidence="15" key="1">
    <citation type="submission" date="2016-01" db="EMBL/GenBank/DDBJ databases">
        <authorList>
            <person name="Mitreva M."/>
            <person name="Pepin K.H."/>
            <person name="Mihindukulasuriya K.A."/>
            <person name="Fulton R."/>
            <person name="Fronick C."/>
            <person name="O'Laughlin M."/>
            <person name="Miner T."/>
            <person name="Herter B."/>
            <person name="Rosa B.A."/>
            <person name="Cordes M."/>
            <person name="Tomlinson C."/>
            <person name="Wollam A."/>
            <person name="Palsikar V.B."/>
            <person name="Mardis E.R."/>
            <person name="Wilson R.K."/>
        </authorList>
    </citation>
    <scope>NUCLEOTIDE SEQUENCE [LARGE SCALE GENOMIC DNA]</scope>
    <source>
        <strain evidence="15">CMW8396</strain>
    </source>
</reference>
<dbReference type="GO" id="GO:0046656">
    <property type="term" value="P:folic acid biosynthetic process"/>
    <property type="evidence" value="ECO:0007669"/>
    <property type="project" value="UniProtKB-UniRule"/>
</dbReference>
<dbReference type="FunFam" id="3.30.1130.10:FF:000003">
    <property type="entry name" value="7,8-dihydroneopterin aldolase"/>
    <property type="match status" value="1"/>
</dbReference>
<dbReference type="CDD" id="cd00534">
    <property type="entry name" value="DHNA_DHNTPE"/>
    <property type="match status" value="1"/>
</dbReference>
<dbReference type="Pfam" id="PF02152">
    <property type="entry name" value="FolB"/>
    <property type="match status" value="1"/>
</dbReference>
<evidence type="ECO:0000256" key="8">
    <source>
        <dbReference type="ARBA" id="ARBA00022777"/>
    </source>
</evidence>
<dbReference type="InterPro" id="IPR006156">
    <property type="entry name" value="Dihydroneopterin_aldolase"/>
</dbReference>
<keyword evidence="7" id="KW-0547">Nucleotide-binding</keyword>
<evidence type="ECO:0000259" key="13">
    <source>
        <dbReference type="PROSITE" id="PS00794"/>
    </source>
</evidence>
<dbReference type="InterPro" id="IPR006157">
    <property type="entry name" value="FolB_dom"/>
</dbReference>
<keyword evidence="6" id="KW-0808">Transferase</keyword>
<dbReference type="PATRIC" id="fig|134605.3.peg.237"/>
<dbReference type="InterPro" id="IPR035907">
    <property type="entry name" value="Hppk_sf"/>
</dbReference>
<dbReference type="PROSITE" id="PS00794">
    <property type="entry name" value="HPPK"/>
    <property type="match status" value="1"/>
</dbReference>
<dbReference type="PANTHER" id="PTHR43071:SF1">
    <property type="entry name" value="2-AMINO-4-HYDROXY-6-HYDROXYMETHYLDIHYDROPTERIDINE PYROPHOSPHOKINASE"/>
    <property type="match status" value="1"/>
</dbReference>
<dbReference type="SUPFAM" id="SSF55083">
    <property type="entry name" value="6-hydroxymethyl-7,8-dihydropterin pyrophosphokinase, HPPK"/>
    <property type="match status" value="1"/>
</dbReference>
<dbReference type="EC" id="2.7.6.3" evidence="12"/>
<evidence type="ECO:0000256" key="3">
    <source>
        <dbReference type="ARBA" id="ARBA00005051"/>
    </source>
</evidence>
<comment type="function">
    <text evidence="12">Catalyzes the conversion of 7,8-dihydroneopterin to 6-hydroxymethyl-7,8-dihydropterin.</text>
</comment>
<proteinExistence type="inferred from homology"/>
<dbReference type="NCBIfam" id="TIGR01498">
    <property type="entry name" value="folK"/>
    <property type="match status" value="1"/>
</dbReference>
<dbReference type="NCBIfam" id="TIGR00526">
    <property type="entry name" value="folB_dom"/>
    <property type="match status" value="1"/>
</dbReference>
<comment type="similarity">
    <text evidence="4 12">Belongs to the DHNA family.</text>
</comment>
<accession>A0A133NK75</accession>
<evidence type="ECO:0000256" key="2">
    <source>
        <dbReference type="ARBA" id="ARBA00005013"/>
    </source>
</evidence>
<evidence type="ECO:0000256" key="5">
    <source>
        <dbReference type="ARBA" id="ARBA00009640"/>
    </source>
</evidence>
<gene>
    <name evidence="14" type="ORF">HMPREF3206_00235</name>
</gene>
<dbReference type="EMBL" id="LRPX01000007">
    <property type="protein sequence ID" value="KXA16683.1"/>
    <property type="molecule type" value="Genomic_DNA"/>
</dbReference>